<evidence type="ECO:0000256" key="4">
    <source>
        <dbReference type="ARBA" id="ARBA00022737"/>
    </source>
</evidence>
<dbReference type="PANTHER" id="PTHR30432:SF1">
    <property type="entry name" value="DNA-BINDING TRANSCRIPTIONAL DUAL REGULATOR MODE"/>
    <property type="match status" value="1"/>
</dbReference>
<dbReference type="PANTHER" id="PTHR30432">
    <property type="entry name" value="TRANSCRIPTIONAL REGULATOR MODE"/>
    <property type="match status" value="1"/>
</dbReference>
<organism evidence="7 8">
    <name type="scientific">Arcobacter caeni</name>
    <dbReference type="NCBI Taxonomy" id="1912877"/>
    <lineage>
        <taxon>Bacteria</taxon>
        <taxon>Pseudomonadati</taxon>
        <taxon>Campylobacterota</taxon>
        <taxon>Epsilonproteobacteria</taxon>
        <taxon>Campylobacterales</taxon>
        <taxon>Arcobacteraceae</taxon>
        <taxon>Arcobacter</taxon>
    </lineage>
</organism>
<name>A0A363CWL5_9BACT</name>
<dbReference type="PROSITE" id="PS51866">
    <property type="entry name" value="MOP"/>
    <property type="match status" value="2"/>
</dbReference>
<dbReference type="InterPro" id="IPR036388">
    <property type="entry name" value="WH-like_DNA-bd_sf"/>
</dbReference>
<evidence type="ECO:0000313" key="8">
    <source>
        <dbReference type="Proteomes" id="UP000251135"/>
    </source>
</evidence>
<dbReference type="InterPro" id="IPR005116">
    <property type="entry name" value="Transp-assoc_OB_typ1"/>
</dbReference>
<gene>
    <name evidence="7" type="ORF">B0174_11190</name>
</gene>
<sequence length="256" mass="28634">MEFLSYLNLLNKDMVFLLEKRVELLLAIEKLGSISLASKSINISYDIAFDTLMTINNLCPSTVVEISEDVQKASLSGYGKNLLLSYIFVQKEYQRFLESSQEINKIDIGFFKSIQRIAMQISARNQIQGDIEHIEKRKINSSIFINLKSGYSISSNITNSSLHSLKLKNDDSVVILFKSSSVILAKESSSNISIKNKLQGKIIKIITEEVDSEILLDIGEDTIVAAITTEEVKSMKLKIGDILNAFIKPSDIMIGK</sequence>
<proteinExistence type="inferred from homology"/>
<dbReference type="InterPro" id="IPR051815">
    <property type="entry name" value="Molybdate_resp_trans_reg"/>
</dbReference>
<dbReference type="Proteomes" id="UP000251135">
    <property type="component" value="Unassembled WGS sequence"/>
</dbReference>
<dbReference type="Gene3D" id="1.10.10.10">
    <property type="entry name" value="Winged helix-like DNA-binding domain superfamily/Winged helix DNA-binding domain"/>
    <property type="match status" value="1"/>
</dbReference>
<evidence type="ECO:0000256" key="3">
    <source>
        <dbReference type="ARBA" id="ARBA00022505"/>
    </source>
</evidence>
<evidence type="ECO:0000256" key="2">
    <source>
        <dbReference type="ARBA" id="ARBA00022448"/>
    </source>
</evidence>
<keyword evidence="2 5" id="KW-0813">Transport</keyword>
<dbReference type="GO" id="GO:0006355">
    <property type="term" value="P:regulation of DNA-templated transcription"/>
    <property type="evidence" value="ECO:0007669"/>
    <property type="project" value="InterPro"/>
</dbReference>
<dbReference type="PIRSF" id="PIRSF005763">
    <property type="entry name" value="Txn_reg_ModE"/>
    <property type="match status" value="1"/>
</dbReference>
<dbReference type="InterPro" id="IPR036390">
    <property type="entry name" value="WH_DNA-bd_sf"/>
</dbReference>
<accession>A0A363CWL5</accession>
<evidence type="ECO:0000313" key="7">
    <source>
        <dbReference type="EMBL" id="PUE63452.1"/>
    </source>
</evidence>
<dbReference type="GO" id="GO:0015689">
    <property type="term" value="P:molybdate ion transport"/>
    <property type="evidence" value="ECO:0007669"/>
    <property type="project" value="UniProtKB-UniRule"/>
</dbReference>
<keyword evidence="8" id="KW-1185">Reference proteome</keyword>
<dbReference type="Gene3D" id="2.40.50.100">
    <property type="match status" value="2"/>
</dbReference>
<dbReference type="SUPFAM" id="SSF46785">
    <property type="entry name" value="Winged helix' DNA-binding domain"/>
    <property type="match status" value="1"/>
</dbReference>
<dbReference type="AlphaFoldDB" id="A0A363CWL5"/>
<evidence type="ECO:0000256" key="1">
    <source>
        <dbReference type="ARBA" id="ARBA00008110"/>
    </source>
</evidence>
<comment type="similarity">
    <text evidence="1 5">Belongs to the ModE family.</text>
</comment>
<dbReference type="GO" id="GO:0030151">
    <property type="term" value="F:molybdenum ion binding"/>
    <property type="evidence" value="ECO:0007669"/>
    <property type="project" value="UniProtKB-UniRule"/>
</dbReference>
<dbReference type="InterPro" id="IPR008995">
    <property type="entry name" value="Mo/tungstate-bd_C_term_dom"/>
</dbReference>
<dbReference type="InterPro" id="IPR016462">
    <property type="entry name" value="ModE"/>
</dbReference>
<dbReference type="Pfam" id="PF03459">
    <property type="entry name" value="TOBE"/>
    <property type="match status" value="2"/>
</dbReference>
<dbReference type="OrthoDB" id="9800709at2"/>
<keyword evidence="3 5" id="KW-0500">Molybdenum</keyword>
<dbReference type="InterPro" id="IPR004606">
    <property type="entry name" value="Mop_domain"/>
</dbReference>
<feature type="domain" description="Mop" evidence="6">
    <location>
        <begin position="191"/>
        <end position="256"/>
    </location>
</feature>
<keyword evidence="4" id="KW-0677">Repeat</keyword>
<evidence type="ECO:0000259" key="6">
    <source>
        <dbReference type="PROSITE" id="PS51866"/>
    </source>
</evidence>
<comment type="caution">
    <text evidence="7">The sequence shown here is derived from an EMBL/GenBank/DDBJ whole genome shotgun (WGS) entry which is preliminary data.</text>
</comment>
<feature type="domain" description="Mop" evidence="6">
    <location>
        <begin position="120"/>
        <end position="186"/>
    </location>
</feature>
<dbReference type="NCBIfam" id="TIGR00638">
    <property type="entry name" value="Mop"/>
    <property type="match status" value="1"/>
</dbReference>
<dbReference type="EMBL" id="MUXE01000022">
    <property type="protein sequence ID" value="PUE63452.1"/>
    <property type="molecule type" value="Genomic_DNA"/>
</dbReference>
<evidence type="ECO:0000256" key="5">
    <source>
        <dbReference type="PIRNR" id="PIRNR005763"/>
    </source>
</evidence>
<dbReference type="SUPFAM" id="SSF50331">
    <property type="entry name" value="MOP-like"/>
    <property type="match status" value="2"/>
</dbReference>
<protein>
    <recommendedName>
        <fullName evidence="6">Mop domain-containing protein</fullName>
    </recommendedName>
</protein>
<reference evidence="7 8" key="1">
    <citation type="submission" date="2017-02" db="EMBL/GenBank/DDBJ databases">
        <title>Arcobacter caeni sp. nov, a new Arcobacter species isolated from reclaimed water.</title>
        <authorList>
            <person name="Figueras M.J."/>
            <person name="Perez-Cataluna A."/>
            <person name="Salas-Masso N."/>
        </authorList>
    </citation>
    <scope>NUCLEOTIDE SEQUENCE [LARGE SCALE GENOMIC DNA]</scope>
    <source>
        <strain evidence="7 8">RW17-10</strain>
    </source>
</reference>